<dbReference type="STRING" id="1811193.A0O21_01690"/>
<protein>
    <submittedName>
        <fullName evidence="7">Polysaccharide biosynthesis protein</fullName>
    </submittedName>
</protein>
<organism evidence="7 8">
    <name type="scientific">Streptococcus pantholopis</name>
    <dbReference type="NCBI Taxonomy" id="1811193"/>
    <lineage>
        <taxon>Bacteria</taxon>
        <taxon>Bacillati</taxon>
        <taxon>Bacillota</taxon>
        <taxon>Bacilli</taxon>
        <taxon>Lactobacillales</taxon>
        <taxon>Streptococcaceae</taxon>
        <taxon>Streptococcus</taxon>
    </lineage>
</organism>
<proteinExistence type="predicted"/>
<keyword evidence="8" id="KW-1185">Reference proteome</keyword>
<evidence type="ECO:0000256" key="4">
    <source>
        <dbReference type="ARBA" id="ARBA00022989"/>
    </source>
</evidence>
<dbReference type="Pfam" id="PF01943">
    <property type="entry name" value="Polysacc_synt"/>
    <property type="match status" value="1"/>
</dbReference>
<feature type="transmembrane region" description="Helical" evidence="6">
    <location>
        <begin position="203"/>
        <end position="221"/>
    </location>
</feature>
<dbReference type="AlphaFoldDB" id="A0A172Q5T3"/>
<evidence type="ECO:0000256" key="3">
    <source>
        <dbReference type="ARBA" id="ARBA00022692"/>
    </source>
</evidence>
<name>A0A172Q5T3_9STRE</name>
<dbReference type="CDD" id="cd13124">
    <property type="entry name" value="MATE_SpoVB_like"/>
    <property type="match status" value="1"/>
</dbReference>
<evidence type="ECO:0000256" key="6">
    <source>
        <dbReference type="SAM" id="Phobius"/>
    </source>
</evidence>
<dbReference type="InterPro" id="IPR024923">
    <property type="entry name" value="PG_synth_SpoVB"/>
</dbReference>
<dbReference type="RefSeq" id="WP_067060418.1">
    <property type="nucleotide sequence ID" value="NZ_CP014699.1"/>
</dbReference>
<feature type="transmembrane region" description="Helical" evidence="6">
    <location>
        <begin position="501"/>
        <end position="519"/>
    </location>
</feature>
<feature type="transmembrane region" description="Helical" evidence="6">
    <location>
        <begin position="375"/>
        <end position="395"/>
    </location>
</feature>
<keyword evidence="4 6" id="KW-1133">Transmembrane helix</keyword>
<feature type="transmembrane region" description="Helical" evidence="6">
    <location>
        <begin position="252"/>
        <end position="268"/>
    </location>
</feature>
<dbReference type="PANTHER" id="PTHR30250:SF21">
    <property type="entry name" value="LIPID II FLIPPASE MURJ"/>
    <property type="match status" value="1"/>
</dbReference>
<feature type="transmembrane region" description="Helical" evidence="6">
    <location>
        <begin position="176"/>
        <end position="197"/>
    </location>
</feature>
<feature type="transmembrane region" description="Helical" evidence="6">
    <location>
        <begin position="469"/>
        <end position="489"/>
    </location>
</feature>
<dbReference type="EMBL" id="CP014699">
    <property type="protein sequence ID" value="AND78829.1"/>
    <property type="molecule type" value="Genomic_DNA"/>
</dbReference>
<keyword evidence="2" id="KW-1003">Cell membrane</keyword>
<dbReference type="InterPro" id="IPR050833">
    <property type="entry name" value="Poly_Biosynth_Transport"/>
</dbReference>
<sequence>MSENEKKMSQQAQMVRGTAWLTASNFISRLLGALYIIPWYAWMGTHAEEANALFGMGYNIYALFLLISTAGIPVAIAKQVSKYNTLGQMQTSYQLLRRILLYMLGFGLIFALSMYIGSPLLAAWSGGGADLVRVMKSLSWAVLIFPAMSVLRGFFQGFNNLKPYAMSQIAEQVIRVIWMLLTAFIIMKIGSGDYVAAVVQSTFAAFIGMIASLGVLFAFLWKEGMFRAIFTRQPQHADINTNALIIETFKEAIPFIITGSAIQIFQLVDQWTFVNTMESFTDYSNRELHILYAYFSSNPNKITMILISIATAIGGAGIPLLTENFVNQDQKAAARLVVNNIQMLLLVLVPALVGAIALAEPLYTLFYGAPSQTALWLFVAALAQVIFLALYSMLAPMLQALFENRKAIYYFIYGLLLKCVLQIPGIWFFQAYGPLLTTAVGLSLPIFLMYRQIHKVTHFSHQAILRKTLLIAIMTVIMEIAVILSILLFKPFLEPATRLGSILYLALIGAVGIAVYGYLSLATRTVDPLLGSRAESLRQRLHIKARR</sequence>
<keyword evidence="5 6" id="KW-0472">Membrane</keyword>
<keyword evidence="3 6" id="KW-0812">Transmembrane</keyword>
<feature type="transmembrane region" description="Helical" evidence="6">
    <location>
        <begin position="407"/>
        <end position="425"/>
    </location>
</feature>
<dbReference type="OrthoDB" id="9775950at2"/>
<dbReference type="PIRSF" id="PIRSF038958">
    <property type="entry name" value="PG_synth_SpoVB"/>
    <property type="match status" value="1"/>
</dbReference>
<evidence type="ECO:0000256" key="1">
    <source>
        <dbReference type="ARBA" id="ARBA00004651"/>
    </source>
</evidence>
<gene>
    <name evidence="7" type="ORF">A0O21_01690</name>
</gene>
<feature type="transmembrane region" description="Helical" evidence="6">
    <location>
        <begin position="137"/>
        <end position="155"/>
    </location>
</feature>
<evidence type="ECO:0000256" key="5">
    <source>
        <dbReference type="ARBA" id="ARBA00023136"/>
    </source>
</evidence>
<evidence type="ECO:0000256" key="2">
    <source>
        <dbReference type="ARBA" id="ARBA00022475"/>
    </source>
</evidence>
<evidence type="ECO:0000313" key="8">
    <source>
        <dbReference type="Proteomes" id="UP000077317"/>
    </source>
</evidence>
<dbReference type="PANTHER" id="PTHR30250">
    <property type="entry name" value="PST FAMILY PREDICTED COLANIC ACID TRANSPORTER"/>
    <property type="match status" value="1"/>
</dbReference>
<feature type="transmembrane region" description="Helical" evidence="6">
    <location>
        <begin position="431"/>
        <end position="448"/>
    </location>
</feature>
<dbReference type="Proteomes" id="UP000077317">
    <property type="component" value="Chromosome"/>
</dbReference>
<feature type="transmembrane region" description="Helical" evidence="6">
    <location>
        <begin position="99"/>
        <end position="117"/>
    </location>
</feature>
<dbReference type="GO" id="GO:0005886">
    <property type="term" value="C:plasma membrane"/>
    <property type="evidence" value="ECO:0007669"/>
    <property type="project" value="UniProtKB-SubCell"/>
</dbReference>
<accession>A0A172Q5T3</accession>
<feature type="transmembrane region" description="Helical" evidence="6">
    <location>
        <begin position="343"/>
        <end position="363"/>
    </location>
</feature>
<dbReference type="KEGG" id="spat:A0O21_01690"/>
<reference evidence="8" key="2">
    <citation type="submission" date="2016-03" db="EMBL/GenBank/DDBJ databases">
        <title>Streptococcus antelopensis sp. nov., isolated from the feces of the Tibetan antelope (Pantholops hodgsonii) in Hoh Xil National Nature Reserve, Qinghai, China.</title>
        <authorList>
            <person name="Bai X."/>
        </authorList>
    </citation>
    <scope>NUCLEOTIDE SEQUENCE [LARGE SCALE GENOMIC DNA]</scope>
    <source>
        <strain evidence="8">TA 26</strain>
    </source>
</reference>
<comment type="subcellular location">
    <subcellularLocation>
        <location evidence="1">Cell membrane</location>
        <topology evidence="1">Multi-pass membrane protein</topology>
    </subcellularLocation>
</comment>
<dbReference type="InterPro" id="IPR002797">
    <property type="entry name" value="Polysacc_synth"/>
</dbReference>
<feature type="transmembrane region" description="Helical" evidence="6">
    <location>
        <begin position="20"/>
        <end position="40"/>
    </location>
</feature>
<reference evidence="7 8" key="1">
    <citation type="journal article" date="2016" name="Int. J. Syst. Evol. Microbiol.">
        <title>Streptococcuspantholopis sp. nov., isolated from faeces of the Tibetan antelope (Pantholops hodgsonii).</title>
        <authorList>
            <person name="Bai X."/>
            <person name="Xiong Y."/>
            <person name="Lu S."/>
            <person name="Jin D."/>
            <person name="Lai X."/>
            <person name="Yang J."/>
            <person name="Niu L."/>
            <person name="Hu S."/>
            <person name="Meng X."/>
            <person name="Pu J."/>
            <person name="Ye C."/>
            <person name="Xu J."/>
        </authorList>
    </citation>
    <scope>NUCLEOTIDE SEQUENCE [LARGE SCALE GENOMIC DNA]</scope>
    <source>
        <strain evidence="7 8">TA 26</strain>
    </source>
</reference>
<feature type="transmembrane region" description="Helical" evidence="6">
    <location>
        <begin position="60"/>
        <end position="78"/>
    </location>
</feature>
<evidence type="ECO:0000313" key="7">
    <source>
        <dbReference type="EMBL" id="AND78829.1"/>
    </source>
</evidence>
<feature type="transmembrane region" description="Helical" evidence="6">
    <location>
        <begin position="302"/>
        <end position="322"/>
    </location>
</feature>